<evidence type="ECO:0000256" key="1">
    <source>
        <dbReference type="SAM" id="SignalP"/>
    </source>
</evidence>
<name>A0A223HYX1_THETR</name>
<feature type="chain" id="PRO_5012307620" description="Peptidase C39-like domain-containing protein" evidence="1">
    <location>
        <begin position="24"/>
        <end position="418"/>
    </location>
</feature>
<organism evidence="2 3">
    <name type="scientific">Thermoanaerobacterium thermosaccharolyticum</name>
    <name type="common">Clostridium thermosaccharolyticum</name>
    <dbReference type="NCBI Taxonomy" id="1517"/>
    <lineage>
        <taxon>Bacteria</taxon>
        <taxon>Bacillati</taxon>
        <taxon>Bacillota</taxon>
        <taxon>Clostridia</taxon>
        <taxon>Thermoanaerobacterales</taxon>
        <taxon>Thermoanaerobacteraceae</taxon>
        <taxon>Thermoanaerobacterium</taxon>
    </lineage>
</organism>
<evidence type="ECO:0000313" key="3">
    <source>
        <dbReference type="Proteomes" id="UP000214975"/>
    </source>
</evidence>
<accession>A0A223HYX1</accession>
<keyword evidence="1" id="KW-0732">Signal</keyword>
<evidence type="ECO:0000313" key="2">
    <source>
        <dbReference type="EMBL" id="AST57587.1"/>
    </source>
</evidence>
<dbReference type="RefSeq" id="WP_094397307.1">
    <property type="nucleotide sequence ID" value="NZ_CP016893.1"/>
</dbReference>
<proteinExistence type="predicted"/>
<evidence type="ECO:0008006" key="4">
    <source>
        <dbReference type="Google" id="ProtNLM"/>
    </source>
</evidence>
<dbReference type="EMBL" id="CP016893">
    <property type="protein sequence ID" value="AST57587.1"/>
    <property type="molecule type" value="Genomic_DNA"/>
</dbReference>
<gene>
    <name evidence="2" type="ORF">Thert_01565</name>
</gene>
<feature type="signal peptide" evidence="1">
    <location>
        <begin position="1"/>
        <end position="23"/>
    </location>
</feature>
<sequence length="418" mass="48063">MKKFLVSLLLCLILVFSTTVGFAASNSNQDLSADNNKFLTQDEVLKLAEYDLATYVIPELNNNIKLQVDRSLIELKDVNENKYVYLLSIQDEGRNIGYMIIDARKNGYGVIERSLNNNEFSLIRMNFSELKSGDSMLYMFPSLFIVKEKIGDNINYKQIKENGEKKDITNFINARKNDIKESINELYKNRSNIRIPTSLNATSQNESVSVLDEPNFVPVYGYDENVGYVHQMYGGNQIWFSEKLGQDEGCGTVAAANIAYYLAKYRYGYENLYKYSDITKDNFIKHMEEVYKYVTPSTSVLPGIPSKSDLVIKFESFAKSRGVNLKADLSDIPHSIEPVSTYIKAGLSKNSPVAFLMNYNSKYPEFNFHWMTITKYFRNVTTDERDIAVSSWATRYSLNLKYILDYDQYLSVAFVYFE</sequence>
<protein>
    <recommendedName>
        <fullName evidence="4">Peptidase C39-like domain-containing protein</fullName>
    </recommendedName>
</protein>
<dbReference type="AlphaFoldDB" id="A0A223HYX1"/>
<reference evidence="2 3" key="1">
    <citation type="submission" date="2016-08" db="EMBL/GenBank/DDBJ databases">
        <title>A novel genetic cassette of butanologenic Thermoanaerobacterium thermosaccharolyticum that directly convert cellulose to butanol.</title>
        <authorList>
            <person name="Li T."/>
            <person name="He J."/>
        </authorList>
    </citation>
    <scope>NUCLEOTIDE SEQUENCE [LARGE SCALE GENOMIC DNA]</scope>
    <source>
        <strain evidence="2 3">TG57</strain>
    </source>
</reference>
<dbReference type="Proteomes" id="UP000214975">
    <property type="component" value="Chromosome"/>
</dbReference>